<organism evidence="1 2">
    <name type="scientific">Succiniclasticum ruminis</name>
    <dbReference type="NCBI Taxonomy" id="40841"/>
    <lineage>
        <taxon>Bacteria</taxon>
        <taxon>Bacillati</taxon>
        <taxon>Bacillota</taxon>
        <taxon>Negativicutes</taxon>
        <taxon>Acidaminococcales</taxon>
        <taxon>Acidaminococcaceae</taxon>
        <taxon>Succiniclasticum</taxon>
    </lineage>
</organism>
<dbReference type="RefSeq" id="WP_093729981.1">
    <property type="nucleotide sequence ID" value="NZ_FMYW01000005.1"/>
</dbReference>
<dbReference type="Proteomes" id="UP000198943">
    <property type="component" value="Unassembled WGS sequence"/>
</dbReference>
<sequence length="210" mass="24365">MCNKTDFEMPTRRQLAAAARYGITVTSEMDAQDVSDLLSRHLRQDPKEPNQGLIEFALNRGIHFANGIGKKALYNRIWEQLPRYDKFAFFSFCVYRYLSDDRNIADMDKSPYKESFYRFADRCMKFTRYTECLEDFEGEGLRCFGELIINKGEDSEDFVGGGNTDSDLYNDAVVFLIENGLITEEQDVTTKFIHIEGYVPNEDDSVYDYD</sequence>
<name>A0A1G6KQE9_9FIRM</name>
<reference evidence="2" key="1">
    <citation type="submission" date="2016-10" db="EMBL/GenBank/DDBJ databases">
        <authorList>
            <person name="Varghese N."/>
            <person name="Submissions S."/>
        </authorList>
    </citation>
    <scope>NUCLEOTIDE SEQUENCE [LARGE SCALE GENOMIC DNA]</scope>
    <source>
        <strain evidence="2">DSM 11005</strain>
    </source>
</reference>
<dbReference type="AlphaFoldDB" id="A0A1G6KQE9"/>
<keyword evidence="2" id="KW-1185">Reference proteome</keyword>
<gene>
    <name evidence="1" type="ORF">SAMN04487864_10540</name>
</gene>
<accession>A0A1G6KQE9</accession>
<evidence type="ECO:0000313" key="1">
    <source>
        <dbReference type="EMBL" id="SDC33204.1"/>
    </source>
</evidence>
<proteinExistence type="predicted"/>
<evidence type="ECO:0000313" key="2">
    <source>
        <dbReference type="Proteomes" id="UP000198943"/>
    </source>
</evidence>
<dbReference type="EMBL" id="FMYW01000005">
    <property type="protein sequence ID" value="SDC33204.1"/>
    <property type="molecule type" value="Genomic_DNA"/>
</dbReference>
<protein>
    <submittedName>
        <fullName evidence="1">Uncharacterized protein</fullName>
    </submittedName>
</protein>
<dbReference type="OrthoDB" id="1956825at2"/>